<dbReference type="RefSeq" id="WP_283739533.1">
    <property type="nucleotide sequence ID" value="NZ_JASJEV010000002.1"/>
</dbReference>
<comment type="similarity">
    <text evidence="4 5">Belongs to the RNA methyltransferase RlmH family.</text>
</comment>
<dbReference type="PANTHER" id="PTHR33603:SF1">
    <property type="entry name" value="RIBOSOMAL RNA LARGE SUBUNIT METHYLTRANSFERASE H"/>
    <property type="match status" value="1"/>
</dbReference>
<dbReference type="Proteomes" id="UP001321492">
    <property type="component" value="Unassembled WGS sequence"/>
</dbReference>
<dbReference type="HAMAP" id="MF_00658">
    <property type="entry name" value="23SrRNA_methyltr_H"/>
    <property type="match status" value="1"/>
</dbReference>
<comment type="subcellular location">
    <subcellularLocation>
        <location evidence="5">Cytoplasm</location>
    </subcellularLocation>
</comment>
<protein>
    <recommendedName>
        <fullName evidence="5">Ribosomal RNA large subunit methyltransferase H</fullName>
        <ecNumber evidence="5">2.1.1.177</ecNumber>
    </recommendedName>
    <alternativeName>
        <fullName evidence="5">23S rRNA (pseudouridine1915-N3)-methyltransferase</fullName>
    </alternativeName>
    <alternativeName>
        <fullName evidence="5">23S rRNA m3Psi1915 methyltransferase</fullName>
    </alternativeName>
    <alternativeName>
        <fullName evidence="5">rRNA (pseudouridine-N3-)-methyltransferase RlmH</fullName>
    </alternativeName>
</protein>
<dbReference type="EMBL" id="JASJEV010000002">
    <property type="protein sequence ID" value="MDJ1157550.1"/>
    <property type="molecule type" value="Genomic_DNA"/>
</dbReference>
<feature type="binding site" evidence="5">
    <location>
        <position position="107"/>
    </location>
    <ligand>
        <name>S-adenosyl-L-methionine</name>
        <dbReference type="ChEBI" id="CHEBI:59789"/>
    </ligand>
</feature>
<dbReference type="EC" id="2.1.1.177" evidence="5"/>
<keyword evidence="5" id="KW-0963">Cytoplasm</keyword>
<evidence type="ECO:0000256" key="5">
    <source>
        <dbReference type="HAMAP-Rule" id="MF_00658"/>
    </source>
</evidence>
<dbReference type="Pfam" id="PF02590">
    <property type="entry name" value="SPOUT_MTase"/>
    <property type="match status" value="1"/>
</dbReference>
<evidence type="ECO:0000256" key="1">
    <source>
        <dbReference type="ARBA" id="ARBA00022603"/>
    </source>
</evidence>
<evidence type="ECO:0000256" key="2">
    <source>
        <dbReference type="ARBA" id="ARBA00022679"/>
    </source>
</evidence>
<dbReference type="NCBIfam" id="NF000989">
    <property type="entry name" value="PRK00103.2-3"/>
    <property type="match status" value="1"/>
</dbReference>
<dbReference type="InterPro" id="IPR003742">
    <property type="entry name" value="RlmH-like"/>
</dbReference>
<dbReference type="PANTHER" id="PTHR33603">
    <property type="entry name" value="METHYLTRANSFERASE"/>
    <property type="match status" value="1"/>
</dbReference>
<dbReference type="Gene3D" id="3.40.1280.10">
    <property type="match status" value="1"/>
</dbReference>
<keyword evidence="5" id="KW-0698">rRNA processing</keyword>
<dbReference type="InterPro" id="IPR029026">
    <property type="entry name" value="tRNA_m1G_MTases_N"/>
</dbReference>
<reference evidence="6 7" key="1">
    <citation type="submission" date="2023-05" db="EMBL/GenBank/DDBJ databases">
        <title>Chelatococcus sp. nov., a moderately thermophilic bacterium isolated from hot spring microbial mat.</title>
        <authorList>
            <person name="Hu C.-J."/>
            <person name="Li W.-J."/>
        </authorList>
    </citation>
    <scope>NUCLEOTIDE SEQUENCE [LARGE SCALE GENOMIC DNA]</scope>
    <source>
        <strain evidence="6 7">SYSU G07232</strain>
    </source>
</reference>
<sequence length="159" mass="17066">MRLVVVSVGRLKAGPERSLVERYVERAAPLARSLGLGALDLVEIPESRARRDAERKAEEAAAILARLGAGPVVVFDERGAALSSEAVAARFGAWRDAGETALHLVVGGPDGLDEAVRRRATLVLSFGAMTLPHQLVRALVVEQLYRAMTILAGHPYHRA</sequence>
<dbReference type="PIRSF" id="PIRSF004505">
    <property type="entry name" value="MT_bac"/>
    <property type="match status" value="1"/>
</dbReference>
<evidence type="ECO:0000313" key="7">
    <source>
        <dbReference type="Proteomes" id="UP001321492"/>
    </source>
</evidence>
<dbReference type="NCBIfam" id="NF000991">
    <property type="entry name" value="PRK00103.2-5"/>
    <property type="match status" value="1"/>
</dbReference>
<comment type="caution">
    <text evidence="5">Lacks conserved residue(s) required for the propagation of feature annotation.</text>
</comment>
<comment type="function">
    <text evidence="5">Specifically methylates the pseudouridine at position 1915 (m3Psi1915) in 23S rRNA.</text>
</comment>
<evidence type="ECO:0000256" key="3">
    <source>
        <dbReference type="ARBA" id="ARBA00022691"/>
    </source>
</evidence>
<feature type="binding site" evidence="5">
    <location>
        <begin position="126"/>
        <end position="131"/>
    </location>
    <ligand>
        <name>S-adenosyl-L-methionine</name>
        <dbReference type="ChEBI" id="CHEBI:59789"/>
    </ligand>
</feature>
<evidence type="ECO:0000313" key="6">
    <source>
        <dbReference type="EMBL" id="MDJ1157550.1"/>
    </source>
</evidence>
<comment type="catalytic activity">
    <reaction evidence="5">
        <text>pseudouridine(1915) in 23S rRNA + S-adenosyl-L-methionine = N(3)-methylpseudouridine(1915) in 23S rRNA + S-adenosyl-L-homocysteine + H(+)</text>
        <dbReference type="Rhea" id="RHEA:42752"/>
        <dbReference type="Rhea" id="RHEA-COMP:10221"/>
        <dbReference type="Rhea" id="RHEA-COMP:10222"/>
        <dbReference type="ChEBI" id="CHEBI:15378"/>
        <dbReference type="ChEBI" id="CHEBI:57856"/>
        <dbReference type="ChEBI" id="CHEBI:59789"/>
        <dbReference type="ChEBI" id="CHEBI:65314"/>
        <dbReference type="ChEBI" id="CHEBI:74486"/>
        <dbReference type="EC" id="2.1.1.177"/>
    </reaction>
</comment>
<evidence type="ECO:0000256" key="4">
    <source>
        <dbReference type="ARBA" id="ARBA00038303"/>
    </source>
</evidence>
<proteinExistence type="inferred from homology"/>
<dbReference type="SUPFAM" id="SSF75217">
    <property type="entry name" value="alpha/beta knot"/>
    <property type="match status" value="1"/>
</dbReference>
<accession>A0ABT7ADU2</accession>
<keyword evidence="1 5" id="KW-0489">Methyltransferase</keyword>
<dbReference type="CDD" id="cd18081">
    <property type="entry name" value="RlmH-like"/>
    <property type="match status" value="1"/>
</dbReference>
<keyword evidence="7" id="KW-1185">Reference proteome</keyword>
<comment type="caution">
    <text evidence="6">The sequence shown here is derived from an EMBL/GenBank/DDBJ whole genome shotgun (WGS) entry which is preliminary data.</text>
</comment>
<gene>
    <name evidence="5 6" type="primary">rlmH</name>
    <name evidence="6" type="ORF">QNA08_04760</name>
</gene>
<keyword evidence="3 5" id="KW-0949">S-adenosyl-L-methionine</keyword>
<name>A0ABT7ADU2_9HYPH</name>
<dbReference type="InterPro" id="IPR029028">
    <property type="entry name" value="Alpha/beta_knot_MTases"/>
</dbReference>
<keyword evidence="2 5" id="KW-0808">Transferase</keyword>
<comment type="subunit">
    <text evidence="5">Homodimer.</text>
</comment>
<organism evidence="6 7">
    <name type="scientific">Chelatococcus albus</name>
    <dbReference type="NCBI Taxonomy" id="3047466"/>
    <lineage>
        <taxon>Bacteria</taxon>
        <taxon>Pseudomonadati</taxon>
        <taxon>Pseudomonadota</taxon>
        <taxon>Alphaproteobacteria</taxon>
        <taxon>Hyphomicrobiales</taxon>
        <taxon>Chelatococcaceae</taxon>
        <taxon>Chelatococcus</taxon>
    </lineage>
</organism>